<dbReference type="AlphaFoldDB" id="A5DA79"/>
<evidence type="ECO:0000256" key="9">
    <source>
        <dbReference type="SAM" id="MobiDB-lite"/>
    </source>
</evidence>
<organism evidence="10 11">
    <name type="scientific">Meyerozyma guilliermondii (strain ATCC 6260 / CBS 566 / DSM 6381 / JCM 1539 / NBRC 10279 / NRRL Y-324)</name>
    <name type="common">Yeast</name>
    <name type="synonym">Candida guilliermondii</name>
    <dbReference type="NCBI Taxonomy" id="294746"/>
    <lineage>
        <taxon>Eukaryota</taxon>
        <taxon>Fungi</taxon>
        <taxon>Dikarya</taxon>
        <taxon>Ascomycota</taxon>
        <taxon>Saccharomycotina</taxon>
        <taxon>Pichiomycetes</taxon>
        <taxon>Debaryomycetaceae</taxon>
        <taxon>Meyerozyma</taxon>
    </lineage>
</organism>
<keyword evidence="11" id="KW-1185">Reference proteome</keyword>
<evidence type="ECO:0000256" key="5">
    <source>
        <dbReference type="ARBA" id="ARBA00023010"/>
    </source>
</evidence>
<reference evidence="10 11" key="1">
    <citation type="journal article" date="2009" name="Nature">
        <title>Evolution of pathogenicity and sexual reproduction in eight Candida genomes.</title>
        <authorList>
            <person name="Butler G."/>
            <person name="Rasmussen M.D."/>
            <person name="Lin M.F."/>
            <person name="Santos M.A."/>
            <person name="Sakthikumar S."/>
            <person name="Munro C.A."/>
            <person name="Rheinbay E."/>
            <person name="Grabherr M."/>
            <person name="Forche A."/>
            <person name="Reedy J.L."/>
            <person name="Agrafioti I."/>
            <person name="Arnaud M.B."/>
            <person name="Bates S."/>
            <person name="Brown A.J."/>
            <person name="Brunke S."/>
            <person name="Costanzo M.C."/>
            <person name="Fitzpatrick D.A."/>
            <person name="de Groot P.W."/>
            <person name="Harris D."/>
            <person name="Hoyer L.L."/>
            <person name="Hube B."/>
            <person name="Klis F.M."/>
            <person name="Kodira C."/>
            <person name="Lennard N."/>
            <person name="Logue M.E."/>
            <person name="Martin R."/>
            <person name="Neiman A.M."/>
            <person name="Nikolaou E."/>
            <person name="Quail M.A."/>
            <person name="Quinn J."/>
            <person name="Santos M.C."/>
            <person name="Schmitzberger F.F."/>
            <person name="Sherlock G."/>
            <person name="Shah P."/>
            <person name="Silverstein K.A."/>
            <person name="Skrzypek M.S."/>
            <person name="Soll D."/>
            <person name="Staggs R."/>
            <person name="Stansfield I."/>
            <person name="Stumpf M.P."/>
            <person name="Sudbery P.E."/>
            <person name="Srikantha T."/>
            <person name="Zeng Q."/>
            <person name="Berman J."/>
            <person name="Berriman M."/>
            <person name="Heitman J."/>
            <person name="Gow N.A."/>
            <person name="Lorenz M.C."/>
            <person name="Birren B.W."/>
            <person name="Kellis M."/>
            <person name="Cuomo C.A."/>
        </authorList>
    </citation>
    <scope>NUCLEOTIDE SEQUENCE [LARGE SCALE GENOMIC DNA]</scope>
    <source>
        <strain evidence="11">ATCC 6260 / CBS 566 / DSM 6381 / JCM 1539 / NBRC 10279 / NRRL Y-324</strain>
    </source>
</reference>
<name>A5DA79_PICGU</name>
<dbReference type="GO" id="GO:0005643">
    <property type="term" value="C:nuclear pore"/>
    <property type="evidence" value="ECO:0007669"/>
    <property type="project" value="UniProtKB-SubCell"/>
</dbReference>
<dbReference type="GO" id="GO:0000055">
    <property type="term" value="P:ribosomal large subunit export from nucleus"/>
    <property type="evidence" value="ECO:0007669"/>
    <property type="project" value="InterPro"/>
</dbReference>
<evidence type="ECO:0000256" key="2">
    <source>
        <dbReference type="ARBA" id="ARBA00022448"/>
    </source>
</evidence>
<evidence type="ECO:0000256" key="6">
    <source>
        <dbReference type="ARBA" id="ARBA00023132"/>
    </source>
</evidence>
<dbReference type="OMA" id="WFKEINS"/>
<dbReference type="EMBL" id="CH408155">
    <property type="protein sequence ID" value="EDK36086.2"/>
    <property type="molecule type" value="Genomic_DNA"/>
</dbReference>
<dbReference type="InParanoid" id="A5DA79"/>
<evidence type="ECO:0000313" key="10">
    <source>
        <dbReference type="EMBL" id="EDK36086.2"/>
    </source>
</evidence>
<keyword evidence="2" id="KW-0813">Transport</keyword>
<comment type="subcellular location">
    <subcellularLocation>
        <location evidence="1">Nucleus</location>
        <location evidence="1">Nuclear pore complex</location>
    </subcellularLocation>
</comment>
<evidence type="ECO:0000313" key="11">
    <source>
        <dbReference type="Proteomes" id="UP000001997"/>
    </source>
</evidence>
<keyword evidence="5" id="KW-0811">Translocation</keyword>
<evidence type="ECO:0000256" key="4">
    <source>
        <dbReference type="ARBA" id="ARBA00022927"/>
    </source>
</evidence>
<dbReference type="OrthoDB" id="341482at2759"/>
<dbReference type="VEuPathDB" id="FungiDB:PGUG_00184"/>
<dbReference type="GO" id="GO:0017056">
    <property type="term" value="F:structural constituent of nuclear pore"/>
    <property type="evidence" value="ECO:0007669"/>
    <property type="project" value="InterPro"/>
</dbReference>
<keyword evidence="6" id="KW-0906">Nuclear pore complex</keyword>
<dbReference type="KEGG" id="pgu:PGUG_00184"/>
<dbReference type="PANTHER" id="PTHR13257">
    <property type="entry name" value="NUCLEOPORIN NUP84-RELATED"/>
    <property type="match status" value="1"/>
</dbReference>
<keyword evidence="7" id="KW-0539">Nucleus</keyword>
<dbReference type="GO" id="GO:0006406">
    <property type="term" value="P:mRNA export from nucleus"/>
    <property type="evidence" value="ECO:0007669"/>
    <property type="project" value="TreeGrafter"/>
</dbReference>
<dbReference type="PANTHER" id="PTHR13257:SF0">
    <property type="entry name" value="NUCLEAR PORE COMPLEX PROTEIN NUP88"/>
    <property type="match status" value="1"/>
</dbReference>
<evidence type="ECO:0000256" key="3">
    <source>
        <dbReference type="ARBA" id="ARBA00022816"/>
    </source>
</evidence>
<dbReference type="GO" id="GO:0000056">
    <property type="term" value="P:ribosomal small subunit export from nucleus"/>
    <property type="evidence" value="ECO:0007669"/>
    <property type="project" value="InterPro"/>
</dbReference>
<accession>A5DA79</accession>
<dbReference type="HOGENOM" id="CLU_358692_0_0_1"/>
<evidence type="ECO:0000256" key="7">
    <source>
        <dbReference type="ARBA" id="ARBA00023242"/>
    </source>
</evidence>
<dbReference type="STRING" id="294746.A5DA79"/>
<feature type="region of interest" description="Disordered" evidence="9">
    <location>
        <begin position="371"/>
        <end position="424"/>
    </location>
</feature>
<dbReference type="eggNOG" id="ENOG502T8MV">
    <property type="taxonomic scope" value="Eukaryota"/>
</dbReference>
<feature type="coiled-coil region" evidence="8">
    <location>
        <begin position="644"/>
        <end position="715"/>
    </location>
</feature>
<keyword evidence="3" id="KW-0509">mRNA transport</keyword>
<keyword evidence="8" id="KW-0175">Coiled coil</keyword>
<dbReference type="DNASU" id="5129544"/>
<dbReference type="Proteomes" id="UP000001997">
    <property type="component" value="Unassembled WGS sequence"/>
</dbReference>
<evidence type="ECO:0000256" key="8">
    <source>
        <dbReference type="SAM" id="Coils"/>
    </source>
</evidence>
<dbReference type="GO" id="GO:0006606">
    <property type="term" value="P:protein import into nucleus"/>
    <property type="evidence" value="ECO:0007669"/>
    <property type="project" value="TreeGrafter"/>
</dbReference>
<keyword evidence="4" id="KW-0653">Protein transport</keyword>
<proteinExistence type="predicted"/>
<dbReference type="RefSeq" id="XP_001486807.2">
    <property type="nucleotide sequence ID" value="XM_001486757.1"/>
</dbReference>
<evidence type="ECO:0000256" key="1">
    <source>
        <dbReference type="ARBA" id="ARBA00004567"/>
    </source>
</evidence>
<dbReference type="GeneID" id="5129544"/>
<dbReference type="SUPFAM" id="SSF117289">
    <property type="entry name" value="Nucleoporin domain"/>
    <property type="match status" value="1"/>
</dbReference>
<sequence length="812" mass="90349">MSARLVDDLIKNPIFRQGFRPELTSGKNSVNLKFSKVVCRNDTEVFSADGSQIRCSYIQESGSYSILDNPYSDSDVSHLSLSSSGKFLASLSGNGNNVITVFALPDFLSPQNGRVKVKPLKLEPLPAGINKMVWHTAMAQDAGLVVLTNESKIYLYDLLKPTSKPQLAVDLTKSPSFSAETASSLSFGSEASLSGALTLYITTNSGKIFALYPFINSLANIATTQSSVKIVMNDTKDILQKVEKDLSTMNINEAVNKRPLWHSIFGQYTFYSSLWAQIADGNPLKIEKRRKSDLRLEELAILGVKLPHDFSPEVQGPLFSSQGSNNISDIAHLSNNENLSYLMTATIENNKVKLDHFVQFLPMIMKFGNSEQRFQSQPKKDTNAPKPTTNKSRGYAKPKRGFGFVDLDDAPSSQPEPSDAEITRNNFDLEQTYWSKNFVNITRVGSRTISEPAIGASLTTYNSGQCYILRLPRKLLISTNTEWPDFISRKIELDGKPSPIPSDNLTEISSREDIISCSYVNDKIDSNWGAVVSLSKSSSENLKVVGIEKQSMVSRESTPMNQAPQEEPKRSVSYKLPILQQEPFSQLESEIQVLKSHIANISGLSVPKNVLKNADGSTLKSLSEASSKVIEKTIRITAHAVNLKLRIETDIANLKNQIKLLTETKEQQDALSKALEASSTLVKLEDRHERLTERIQALEKKIDEAIRQLSYKESMPLSKEEKSWIREVNGINALLNNAGEDSLASKIEDLKVQVTALSQNEHSANEHLTDAEIQKRQNSIILAKLSLWLQNDSEKLDEVKQSVTDCIRRLRI</sequence>
<dbReference type="InterPro" id="IPR037700">
    <property type="entry name" value="NUP88/NUP82"/>
</dbReference>
<protein>
    <submittedName>
        <fullName evidence="10">Uncharacterized protein</fullName>
    </submittedName>
</protein>
<gene>
    <name evidence="10" type="ORF">PGUG_00184</name>
</gene>